<dbReference type="EMBL" id="JAZBJZ010000052">
    <property type="protein sequence ID" value="MEE3717778.1"/>
    <property type="molecule type" value="Genomic_DNA"/>
</dbReference>
<evidence type="ECO:0000313" key="2">
    <source>
        <dbReference type="Proteomes" id="UP001333818"/>
    </source>
</evidence>
<organism evidence="1 2">
    <name type="scientific">Tumidithrix elongata BACA0141</name>
    <dbReference type="NCBI Taxonomy" id="2716417"/>
    <lineage>
        <taxon>Bacteria</taxon>
        <taxon>Bacillati</taxon>
        <taxon>Cyanobacteriota</taxon>
        <taxon>Cyanophyceae</taxon>
        <taxon>Pseudanabaenales</taxon>
        <taxon>Pseudanabaenaceae</taxon>
        <taxon>Tumidithrix</taxon>
        <taxon>Tumidithrix elongata</taxon>
    </lineage>
</organism>
<dbReference type="Proteomes" id="UP001333818">
    <property type="component" value="Unassembled WGS sequence"/>
</dbReference>
<keyword evidence="2" id="KW-1185">Reference proteome</keyword>
<reference evidence="1" key="1">
    <citation type="submission" date="2024-01" db="EMBL/GenBank/DDBJ databases">
        <title>Bank of Algae and Cyanobacteria of the Azores (BACA) strain genomes.</title>
        <authorList>
            <person name="Luz R."/>
            <person name="Cordeiro R."/>
            <person name="Fonseca A."/>
            <person name="Goncalves V."/>
        </authorList>
    </citation>
    <scope>NUCLEOTIDE SEQUENCE</scope>
    <source>
        <strain evidence="1">BACA0141</strain>
    </source>
</reference>
<gene>
    <name evidence="1" type="ORF">V2H45_13635</name>
</gene>
<evidence type="ECO:0000313" key="1">
    <source>
        <dbReference type="EMBL" id="MEE3717778.1"/>
    </source>
</evidence>
<accession>A0AAW9Q4M1</accession>
<comment type="caution">
    <text evidence="1">The sequence shown here is derived from an EMBL/GenBank/DDBJ whole genome shotgun (WGS) entry which is preliminary data.</text>
</comment>
<proteinExistence type="predicted"/>
<dbReference type="AlphaFoldDB" id="A0AAW9Q4M1"/>
<protein>
    <submittedName>
        <fullName evidence="1">Uncharacterized protein</fullName>
    </submittedName>
</protein>
<sequence>MALFVSGAVWGVTSKRFESQSVTIPSPIEALRQADLLSPAELTELEIDEVIRDRLRFDPQWQEIAQAVRQDLIVLKWSKQPLTNPIWKRYGAKAYPLLAYYARSRDRLRQRYGMAGIRSLGKPYTTLWLTQRIKQRLPRPDMDVLTENVEYLLNQSGTTTPYDSKDWEKDFGLDEPETRDRLVRLARIGLEPESSPTYYDQFNLAFLQRLLGYEAVANHRVYPDRQLKPFARLSEWLQFESLERPNNLQIEQAIHFYNSLPEQAQDYILIERLGKLKAGEITNFARAFFRQIAANLDAPDRAWAIAELDRHSDPVGEELLQKIVNGDLSQLYPLSRPVGYESYSERGFYAYYLLLGIVDKYPQSKYTQGCREYGNLTGKSYFDSEPRSQEILVRNARMTPKERSQNWQQWLSRYPDHPGADDATYLFARSLQAQNEVMPALRLWVKMMVQPMGDKDAAYLAWPHVRALLDVGLTTEQIEILLTEPEIQPIAPLFQYALAVRYARSQNYAKALQIAQTIHLTDMPKRVLDTYYQNFQWWEAGDRSAKVIQEMQTMLTEQRQRWQKLLALQQENTPEARYRLASDWAGKDGWKNGYLPFWDGFRLYHLPTGGWGDDECLGWWICNTKLRSADIVRSTYQASSQNAVALSLYQSILDDANTPPSLREKTLYMVAMTLLEQWEEHDFGETVAIHPPAGITSDRSTIASLKFGAYQDYQNREKQIQNDYQRRIDSIISELQLKFPQSTYTDDLLFSSFFLSDRPRYLSRLIERYPQSDRAAEARFLLEHLPSKLGE</sequence>
<name>A0AAW9Q4M1_9CYAN</name>